<accession>A0A3L8GMY0</accession>
<dbReference type="Pfam" id="PF13333">
    <property type="entry name" value="rve_2"/>
    <property type="match status" value="1"/>
</dbReference>
<dbReference type="InterPro" id="IPR001584">
    <property type="entry name" value="Integrase_cat-core"/>
</dbReference>
<sequence length="226" mass="26408">MNIKSVTEVYELPKNGLHVNHKRVGRLLHQLGLYAKGSRYKYKYYNHQRSSLTRPNLVNQCSQATGKNKLRLGDLTYIPTQEGILYLSVFIDVYSRKIVGWAMGRRMQDKLVTEAFNQAYDREKPKEGVIVHTDQGSQYTGARFPDLLRRKKCKSSMSRKGNPYDNALMEAFYKTLKREFVNDAHFATIEQAQLEIFKYIETYYNPKRLHSVLGYLSPVEFEKNSY</sequence>
<name>A0A3L8GMY0_STRIN</name>
<dbReference type="AlphaFoldDB" id="A0A3L8GMY0"/>
<dbReference type="NCBIfam" id="NF033516">
    <property type="entry name" value="transpos_IS3"/>
    <property type="match status" value="1"/>
</dbReference>
<dbReference type="InterPro" id="IPR012337">
    <property type="entry name" value="RNaseH-like_sf"/>
</dbReference>
<feature type="domain" description="Integrase catalytic" evidence="1">
    <location>
        <begin position="51"/>
        <end position="226"/>
    </location>
</feature>
<dbReference type="Pfam" id="PF00665">
    <property type="entry name" value="rve"/>
    <property type="match status" value="1"/>
</dbReference>
<dbReference type="InterPro" id="IPR050900">
    <property type="entry name" value="Transposase_IS3/IS150/IS904"/>
</dbReference>
<comment type="caution">
    <text evidence="2">The sequence shown here is derived from an EMBL/GenBank/DDBJ whole genome shotgun (WGS) entry which is preliminary data.</text>
</comment>
<dbReference type="Gene3D" id="3.30.420.10">
    <property type="entry name" value="Ribonuclease H-like superfamily/Ribonuclease H"/>
    <property type="match status" value="1"/>
</dbReference>
<proteinExistence type="predicted"/>
<protein>
    <submittedName>
        <fullName evidence="2">IS3 family transposase</fullName>
    </submittedName>
</protein>
<evidence type="ECO:0000313" key="3">
    <source>
        <dbReference type="Proteomes" id="UP000269148"/>
    </source>
</evidence>
<gene>
    <name evidence="2" type="ORF">DIY07_03565</name>
</gene>
<dbReference type="PROSITE" id="PS50994">
    <property type="entry name" value="INTEGRASE"/>
    <property type="match status" value="1"/>
</dbReference>
<reference evidence="2 3" key="1">
    <citation type="submission" date="2018-06" db="EMBL/GenBank/DDBJ databases">
        <title>Mutators as drivers of adaptation in pathogenic bacteria and a risk factor for host jumps and vaccine escape.</title>
        <authorList>
            <person name="Barnes A.C."/>
            <person name="Silayeva O."/>
        </authorList>
    </citation>
    <scope>NUCLEOTIDE SEQUENCE [LARGE SCALE GENOMIC DNA]</scope>
    <source>
        <strain evidence="2 3">QMA0445</strain>
    </source>
</reference>
<dbReference type="STRING" id="1346.BMF34_00130"/>
<dbReference type="Proteomes" id="UP000269148">
    <property type="component" value="Unassembled WGS sequence"/>
</dbReference>
<organism evidence="2 3">
    <name type="scientific">Streptococcus iniae</name>
    <name type="common">Streptococcus shiloi</name>
    <dbReference type="NCBI Taxonomy" id="1346"/>
    <lineage>
        <taxon>Bacteria</taxon>
        <taxon>Bacillati</taxon>
        <taxon>Bacillota</taxon>
        <taxon>Bacilli</taxon>
        <taxon>Lactobacillales</taxon>
        <taxon>Streptococcaceae</taxon>
        <taxon>Streptococcus</taxon>
    </lineage>
</organism>
<dbReference type="InterPro" id="IPR048020">
    <property type="entry name" value="Transpos_IS3"/>
</dbReference>
<evidence type="ECO:0000259" key="1">
    <source>
        <dbReference type="PROSITE" id="PS50994"/>
    </source>
</evidence>
<dbReference type="PANTHER" id="PTHR46889">
    <property type="entry name" value="TRANSPOSASE INSF FOR INSERTION SEQUENCE IS3B-RELATED"/>
    <property type="match status" value="1"/>
</dbReference>
<dbReference type="GO" id="GO:0003676">
    <property type="term" value="F:nucleic acid binding"/>
    <property type="evidence" value="ECO:0007669"/>
    <property type="project" value="InterPro"/>
</dbReference>
<dbReference type="EMBL" id="QLQD01000034">
    <property type="protein sequence ID" value="RLU57824.1"/>
    <property type="molecule type" value="Genomic_DNA"/>
</dbReference>
<dbReference type="InterPro" id="IPR036397">
    <property type="entry name" value="RNaseH_sf"/>
</dbReference>
<dbReference type="PANTHER" id="PTHR46889:SF7">
    <property type="entry name" value="TRANSPOSASE FOR INSERTION SEQUENCE ELEMENT IS904"/>
    <property type="match status" value="1"/>
</dbReference>
<dbReference type="GO" id="GO:0015074">
    <property type="term" value="P:DNA integration"/>
    <property type="evidence" value="ECO:0007669"/>
    <property type="project" value="InterPro"/>
</dbReference>
<evidence type="ECO:0000313" key="2">
    <source>
        <dbReference type="EMBL" id="RLU57824.1"/>
    </source>
</evidence>
<dbReference type="SUPFAM" id="SSF53098">
    <property type="entry name" value="Ribonuclease H-like"/>
    <property type="match status" value="1"/>
</dbReference>